<evidence type="ECO:0000313" key="2">
    <source>
        <dbReference type="EMBL" id="JAH61857.1"/>
    </source>
</evidence>
<sequence length="48" mass="5310">MTEAADSRPGGASPICMLWKLSLWMTALVTAWASARDPDMQQNILSWT</sequence>
<proteinExistence type="predicted"/>
<keyword evidence="1" id="KW-1133">Transmembrane helix</keyword>
<keyword evidence="1" id="KW-0472">Membrane</keyword>
<feature type="transmembrane region" description="Helical" evidence="1">
    <location>
        <begin position="12"/>
        <end position="33"/>
    </location>
</feature>
<accession>A0A0E9U808</accession>
<dbReference type="EMBL" id="GBXM01046720">
    <property type="protein sequence ID" value="JAH61857.1"/>
    <property type="molecule type" value="Transcribed_RNA"/>
</dbReference>
<reference evidence="2" key="1">
    <citation type="submission" date="2014-11" db="EMBL/GenBank/DDBJ databases">
        <authorList>
            <person name="Amaro Gonzalez C."/>
        </authorList>
    </citation>
    <scope>NUCLEOTIDE SEQUENCE</scope>
</reference>
<name>A0A0E9U808_ANGAN</name>
<reference evidence="2" key="2">
    <citation type="journal article" date="2015" name="Fish Shellfish Immunol.">
        <title>Early steps in the European eel (Anguilla anguilla)-Vibrio vulnificus interaction in the gills: Role of the RtxA13 toxin.</title>
        <authorList>
            <person name="Callol A."/>
            <person name="Pajuelo D."/>
            <person name="Ebbesson L."/>
            <person name="Teles M."/>
            <person name="MacKenzie S."/>
            <person name="Amaro C."/>
        </authorList>
    </citation>
    <scope>NUCLEOTIDE SEQUENCE</scope>
</reference>
<dbReference type="AlphaFoldDB" id="A0A0E9U808"/>
<organism evidence="2">
    <name type="scientific">Anguilla anguilla</name>
    <name type="common">European freshwater eel</name>
    <name type="synonym">Muraena anguilla</name>
    <dbReference type="NCBI Taxonomy" id="7936"/>
    <lineage>
        <taxon>Eukaryota</taxon>
        <taxon>Metazoa</taxon>
        <taxon>Chordata</taxon>
        <taxon>Craniata</taxon>
        <taxon>Vertebrata</taxon>
        <taxon>Euteleostomi</taxon>
        <taxon>Actinopterygii</taxon>
        <taxon>Neopterygii</taxon>
        <taxon>Teleostei</taxon>
        <taxon>Anguilliformes</taxon>
        <taxon>Anguillidae</taxon>
        <taxon>Anguilla</taxon>
    </lineage>
</organism>
<evidence type="ECO:0000256" key="1">
    <source>
        <dbReference type="SAM" id="Phobius"/>
    </source>
</evidence>
<keyword evidence="1" id="KW-0812">Transmembrane</keyword>
<protein>
    <submittedName>
        <fullName evidence="2">Uncharacterized protein</fullName>
    </submittedName>
</protein>